<protein>
    <recommendedName>
        <fullName evidence="12">Tubulin beta chain</fullName>
    </recommendedName>
</protein>
<dbReference type="GO" id="GO:0005874">
    <property type="term" value="C:microtubule"/>
    <property type="evidence" value="ECO:0007669"/>
    <property type="project" value="UniProtKB-KW"/>
</dbReference>
<evidence type="ECO:0000256" key="4">
    <source>
        <dbReference type="ARBA" id="ARBA00022490"/>
    </source>
</evidence>
<dbReference type="GO" id="GO:0007017">
    <property type="term" value="P:microtubule-based process"/>
    <property type="evidence" value="ECO:0007669"/>
    <property type="project" value="InterPro"/>
</dbReference>
<comment type="function">
    <text evidence="11 12">Tubulin is the major constituent of microtubules, a cylinder consisting of laterally associated linear protofilaments composed of alpha- and beta-tubulin heterodimers. Microtubules grow by the addition of GTP-tubulin dimers to the microtubule end, where a stabilizing cap forms. Below the cap, tubulin dimers are in GDP-bound state, owing to GTPase activity of alpha-tubulin.</text>
</comment>
<dbReference type="InterPro" id="IPR000217">
    <property type="entry name" value="Tubulin"/>
</dbReference>
<organism evidence="15 16">
    <name type="scientific">Ditylenchus dipsaci</name>
    <dbReference type="NCBI Taxonomy" id="166011"/>
    <lineage>
        <taxon>Eukaryota</taxon>
        <taxon>Metazoa</taxon>
        <taxon>Ecdysozoa</taxon>
        <taxon>Nematoda</taxon>
        <taxon>Chromadorea</taxon>
        <taxon>Rhabditida</taxon>
        <taxon>Tylenchina</taxon>
        <taxon>Tylenchomorpha</taxon>
        <taxon>Sphaerularioidea</taxon>
        <taxon>Anguinidae</taxon>
        <taxon>Anguininae</taxon>
        <taxon>Ditylenchus</taxon>
    </lineage>
</organism>
<dbReference type="SMART" id="SM00865">
    <property type="entry name" value="Tubulin_C"/>
    <property type="match status" value="1"/>
</dbReference>
<evidence type="ECO:0000313" key="16">
    <source>
        <dbReference type="WBParaSite" id="jg20138"/>
    </source>
</evidence>
<sequence length="445" mass="49745">MREIVHVQAGQCGNQIGSKFWEVISDEHGIMEDGLYKGDNDLQLERVDVYYNEASGGKYVPRAVLVDLEPGTMDSIRSGPYGQLFRPDNFIFGQGGAGNNWAKGHYTDGAELVDQVLDVVRKEAEGCDCLQGFQLTHSLGGGTGSGMGTLLISKIREEYPDRIMSSFSVVPSPKVSDTVVEPYNATLSVHQLVENTDATFCIDNEALYDICFRTLKLQNPSYSDLNQLVALTMSGVTTCLRFPGQLNADLRKLAVNMVPFPRLHFFMPGFAPLAAKGSSVFHAESVSELTKQMFDAKNMMAACDPRHGRYLTVAAIFRGQMSMREVEDQMQAVQARNQEYFVEWIPNNVKTAVCDIPPKGLKMSATFIGNSTSIQELFKRISDQFTSMFRRKAFLHWYTGEGMDEMEFTEAESNMCDLINEYQQYQEATVDDEVDGEIGLDEIRE</sequence>
<evidence type="ECO:0000256" key="6">
    <source>
        <dbReference type="ARBA" id="ARBA00022723"/>
    </source>
</evidence>
<proteinExistence type="inferred from homology"/>
<dbReference type="Pfam" id="PF03953">
    <property type="entry name" value="Tubulin_C"/>
    <property type="match status" value="1"/>
</dbReference>
<evidence type="ECO:0000256" key="7">
    <source>
        <dbReference type="ARBA" id="ARBA00022741"/>
    </source>
</evidence>
<evidence type="ECO:0000259" key="13">
    <source>
        <dbReference type="SMART" id="SM00864"/>
    </source>
</evidence>
<keyword evidence="8" id="KW-0460">Magnesium</keyword>
<keyword evidence="7 12" id="KW-0547">Nucleotide-binding</keyword>
<dbReference type="SMART" id="SM00864">
    <property type="entry name" value="Tubulin"/>
    <property type="match status" value="1"/>
</dbReference>
<dbReference type="FunFam" id="1.10.287.600:FF:000006">
    <property type="entry name" value="Tubulin beta chain"/>
    <property type="match status" value="1"/>
</dbReference>
<comment type="subcellular location">
    <subcellularLocation>
        <location evidence="2">Cytoplasm</location>
        <location evidence="2">Cytoskeleton</location>
    </subcellularLocation>
</comment>
<evidence type="ECO:0000256" key="3">
    <source>
        <dbReference type="ARBA" id="ARBA00009636"/>
    </source>
</evidence>
<reference evidence="16" key="1">
    <citation type="submission" date="2022-11" db="UniProtKB">
        <authorList>
            <consortium name="WormBaseParasite"/>
        </authorList>
    </citation>
    <scope>IDENTIFICATION</scope>
</reference>
<dbReference type="Gene3D" id="3.40.50.1440">
    <property type="entry name" value="Tubulin/FtsZ, GTPase domain"/>
    <property type="match status" value="1"/>
</dbReference>
<feature type="domain" description="Tubulin/FtsZ 2-layer sandwich" evidence="14">
    <location>
        <begin position="246"/>
        <end position="383"/>
    </location>
</feature>
<feature type="domain" description="Tubulin/FtsZ GTPase" evidence="13">
    <location>
        <begin position="47"/>
        <end position="244"/>
    </location>
</feature>
<dbReference type="CDD" id="cd02187">
    <property type="entry name" value="beta_tubulin"/>
    <property type="match status" value="1"/>
</dbReference>
<evidence type="ECO:0000256" key="12">
    <source>
        <dbReference type="RuleBase" id="RU000352"/>
    </source>
</evidence>
<dbReference type="InterPro" id="IPR023123">
    <property type="entry name" value="Tubulin_C"/>
</dbReference>
<dbReference type="InterPro" id="IPR036525">
    <property type="entry name" value="Tubulin/FtsZ_GTPase_sf"/>
</dbReference>
<dbReference type="PRINTS" id="PR01161">
    <property type="entry name" value="TUBULIN"/>
</dbReference>
<keyword evidence="5 12" id="KW-0493">Microtubule</keyword>
<comment type="cofactor">
    <cofactor evidence="1">
        <name>Mg(2+)</name>
        <dbReference type="ChEBI" id="CHEBI:18420"/>
    </cofactor>
</comment>
<dbReference type="InterPro" id="IPR003008">
    <property type="entry name" value="Tubulin_FtsZ_GTPase"/>
</dbReference>
<dbReference type="InterPro" id="IPR037103">
    <property type="entry name" value="Tubulin/FtsZ-like_C"/>
</dbReference>
<dbReference type="GO" id="GO:0003924">
    <property type="term" value="F:GTPase activity"/>
    <property type="evidence" value="ECO:0007669"/>
    <property type="project" value="InterPro"/>
</dbReference>
<dbReference type="Gene3D" id="3.30.1330.20">
    <property type="entry name" value="Tubulin/FtsZ, C-terminal domain"/>
    <property type="match status" value="1"/>
</dbReference>
<evidence type="ECO:0000259" key="14">
    <source>
        <dbReference type="SMART" id="SM00865"/>
    </source>
</evidence>
<comment type="subunit">
    <text evidence="12">Dimer of alpha and beta chains. A typical microtubule is a hollow water-filled tube with an outer diameter of 25 nm and an inner diameter of 15 nM. Alpha-beta heterodimers associate head-to-tail to form protofilaments running lengthwise along the microtubule wall with the beta-tubulin subunit facing the microtubule plus end conferring a structural polarity. Microtubules usually have 13 protofilaments but different protofilament numbers can be found in some organisms and specialized cells.</text>
</comment>
<dbReference type="FunFam" id="3.40.50.1440:FF:000003">
    <property type="entry name" value="Tubulin beta chain"/>
    <property type="match status" value="1"/>
</dbReference>
<dbReference type="InterPro" id="IPR013838">
    <property type="entry name" value="Beta-tubulin_BS"/>
</dbReference>
<dbReference type="PROSITE" id="PS00228">
    <property type="entry name" value="TUBULIN_B_AUTOREG"/>
    <property type="match status" value="1"/>
</dbReference>
<dbReference type="PROSITE" id="PS00227">
    <property type="entry name" value="TUBULIN"/>
    <property type="match status" value="1"/>
</dbReference>
<evidence type="ECO:0000256" key="2">
    <source>
        <dbReference type="ARBA" id="ARBA00004245"/>
    </source>
</evidence>
<dbReference type="GO" id="GO:0005200">
    <property type="term" value="F:structural constituent of cytoskeleton"/>
    <property type="evidence" value="ECO:0007669"/>
    <property type="project" value="InterPro"/>
</dbReference>
<accession>A0A915DI18</accession>
<name>A0A915DI18_9BILA</name>
<keyword evidence="10" id="KW-0206">Cytoskeleton</keyword>
<evidence type="ECO:0000256" key="5">
    <source>
        <dbReference type="ARBA" id="ARBA00022701"/>
    </source>
</evidence>
<keyword evidence="6" id="KW-0479">Metal-binding</keyword>
<dbReference type="Proteomes" id="UP000887574">
    <property type="component" value="Unplaced"/>
</dbReference>
<dbReference type="InterPro" id="IPR017975">
    <property type="entry name" value="Tubulin_CS"/>
</dbReference>
<evidence type="ECO:0000256" key="9">
    <source>
        <dbReference type="ARBA" id="ARBA00023134"/>
    </source>
</evidence>
<evidence type="ECO:0000256" key="1">
    <source>
        <dbReference type="ARBA" id="ARBA00001946"/>
    </source>
</evidence>
<dbReference type="Pfam" id="PF00091">
    <property type="entry name" value="Tubulin"/>
    <property type="match status" value="1"/>
</dbReference>
<keyword evidence="9 12" id="KW-0342">GTP-binding</keyword>
<dbReference type="AlphaFoldDB" id="A0A915DI18"/>
<keyword evidence="4" id="KW-0963">Cytoplasm</keyword>
<dbReference type="SUPFAM" id="SSF55307">
    <property type="entry name" value="Tubulin C-terminal domain-like"/>
    <property type="match status" value="1"/>
</dbReference>
<dbReference type="GO" id="GO:0005525">
    <property type="term" value="F:GTP binding"/>
    <property type="evidence" value="ECO:0007669"/>
    <property type="project" value="UniProtKB-UniRule"/>
</dbReference>
<evidence type="ECO:0000256" key="8">
    <source>
        <dbReference type="ARBA" id="ARBA00022842"/>
    </source>
</evidence>
<evidence type="ECO:0000256" key="11">
    <source>
        <dbReference type="ARBA" id="ARBA00034296"/>
    </source>
</evidence>
<dbReference type="InterPro" id="IPR008280">
    <property type="entry name" value="Tub_FtsZ_C"/>
</dbReference>
<dbReference type="PANTHER" id="PTHR11588">
    <property type="entry name" value="TUBULIN"/>
    <property type="match status" value="1"/>
</dbReference>
<evidence type="ECO:0000313" key="15">
    <source>
        <dbReference type="Proteomes" id="UP000887574"/>
    </source>
</evidence>
<dbReference type="GO" id="GO:0046872">
    <property type="term" value="F:metal ion binding"/>
    <property type="evidence" value="ECO:0007669"/>
    <property type="project" value="UniProtKB-KW"/>
</dbReference>
<keyword evidence="15" id="KW-1185">Reference proteome</keyword>
<evidence type="ECO:0000256" key="10">
    <source>
        <dbReference type="ARBA" id="ARBA00023212"/>
    </source>
</evidence>
<dbReference type="WBParaSite" id="jg20138">
    <property type="protein sequence ID" value="jg20138"/>
    <property type="gene ID" value="jg20138"/>
</dbReference>
<dbReference type="FunFam" id="3.30.1330.20:FF:000002">
    <property type="entry name" value="Tubulin beta chain"/>
    <property type="match status" value="1"/>
</dbReference>
<dbReference type="PRINTS" id="PR01163">
    <property type="entry name" value="BETATUBULIN"/>
</dbReference>
<dbReference type="InterPro" id="IPR018316">
    <property type="entry name" value="Tubulin/FtsZ_2-layer-sand-dom"/>
</dbReference>
<dbReference type="SUPFAM" id="SSF52490">
    <property type="entry name" value="Tubulin nucleotide-binding domain-like"/>
    <property type="match status" value="1"/>
</dbReference>
<dbReference type="InterPro" id="IPR002453">
    <property type="entry name" value="Beta_tubulin"/>
</dbReference>
<comment type="similarity">
    <text evidence="3 12">Belongs to the tubulin family.</text>
</comment>
<dbReference type="Gene3D" id="1.10.287.600">
    <property type="entry name" value="Helix hairpin bin"/>
    <property type="match status" value="1"/>
</dbReference>